<protein>
    <submittedName>
        <fullName evidence="6">Site-specific recombinase XerD</fullName>
    </submittedName>
</protein>
<dbReference type="Gene3D" id="1.10.443.10">
    <property type="entry name" value="Intergrase catalytic core"/>
    <property type="match status" value="1"/>
</dbReference>
<dbReference type="InterPro" id="IPR002104">
    <property type="entry name" value="Integrase_catalytic"/>
</dbReference>
<dbReference type="InterPro" id="IPR013762">
    <property type="entry name" value="Integrase-like_cat_sf"/>
</dbReference>
<accession>A0A1H9PW00</accession>
<proteinExistence type="inferred from homology"/>
<dbReference type="GO" id="GO:0003677">
    <property type="term" value="F:DNA binding"/>
    <property type="evidence" value="ECO:0007669"/>
    <property type="project" value="UniProtKB-KW"/>
</dbReference>
<dbReference type="PROSITE" id="PS51898">
    <property type="entry name" value="TYR_RECOMBINASE"/>
    <property type="match status" value="1"/>
</dbReference>
<dbReference type="PANTHER" id="PTHR30629:SF2">
    <property type="entry name" value="PROPHAGE INTEGRASE INTS-RELATED"/>
    <property type="match status" value="1"/>
</dbReference>
<dbReference type="InterPro" id="IPR011010">
    <property type="entry name" value="DNA_brk_join_enz"/>
</dbReference>
<evidence type="ECO:0000313" key="7">
    <source>
        <dbReference type="Proteomes" id="UP000182471"/>
    </source>
</evidence>
<dbReference type="CDD" id="cd00397">
    <property type="entry name" value="DNA_BRE_C"/>
    <property type="match status" value="1"/>
</dbReference>
<dbReference type="Gene3D" id="1.10.150.130">
    <property type="match status" value="1"/>
</dbReference>
<dbReference type="AlphaFoldDB" id="A0A1H9PW00"/>
<reference evidence="7" key="1">
    <citation type="submission" date="2016-10" db="EMBL/GenBank/DDBJ databases">
        <authorList>
            <person name="Varghese N."/>
            <person name="Submissions S."/>
        </authorList>
    </citation>
    <scope>NUCLEOTIDE SEQUENCE [LARGE SCALE GENOMIC DNA]</scope>
    <source>
        <strain evidence="7">S1b</strain>
    </source>
</reference>
<gene>
    <name evidence="6" type="ORF">SAMN02910429_00337</name>
</gene>
<keyword evidence="3" id="KW-0238">DNA-binding</keyword>
<organism evidence="6 7">
    <name type="scientific">Lachnobacterium bovis</name>
    <dbReference type="NCBI Taxonomy" id="140626"/>
    <lineage>
        <taxon>Bacteria</taxon>
        <taxon>Bacillati</taxon>
        <taxon>Bacillota</taxon>
        <taxon>Clostridia</taxon>
        <taxon>Lachnospirales</taxon>
        <taxon>Lachnospiraceae</taxon>
        <taxon>Lachnobacterium</taxon>
    </lineage>
</organism>
<evidence type="ECO:0000256" key="3">
    <source>
        <dbReference type="ARBA" id="ARBA00023125"/>
    </source>
</evidence>
<comment type="similarity">
    <text evidence="1">Belongs to the 'phage' integrase family.</text>
</comment>
<evidence type="ECO:0000256" key="4">
    <source>
        <dbReference type="ARBA" id="ARBA00023172"/>
    </source>
</evidence>
<keyword evidence="7" id="KW-1185">Reference proteome</keyword>
<feature type="domain" description="Tyr recombinase" evidence="5">
    <location>
        <begin position="157"/>
        <end position="334"/>
    </location>
</feature>
<keyword evidence="4" id="KW-0233">DNA recombination</keyword>
<keyword evidence="2" id="KW-0229">DNA integration</keyword>
<dbReference type="GO" id="GO:0015074">
    <property type="term" value="P:DNA integration"/>
    <property type="evidence" value="ECO:0007669"/>
    <property type="project" value="UniProtKB-KW"/>
</dbReference>
<sequence length="338" mass="39413">MMVLSAYIQPYLFRNCNNKVLQKRYYLGSYPNRSEALRALSDYNLIPKQSIQNNNTLTFTDVYNKWSAEHFKNIVPSACRTWKSAYNHSKPLHNMLIKDIRVADLEHTIQSADIGSATKGRMKSLYNLMYRYALKYDIVDKNYAELCNSVKTGERIITRIPFSVEEIKQLWDAKNSLPFVDMILIGIYTGFRPQELATLKADNIHINERYIIGGNKTTAGKNRIVPIHHSILPIVRESLDKSKEINSHTLFFDTSSQTGPTMNYDKYKHRFDKIMNSLEMKHRPHDTRHTFITLAKHYKIDEYVLKRIVGHAITDVTESTYTHRNISDLINEIEKIKF</sequence>
<dbReference type="GO" id="GO:0006310">
    <property type="term" value="P:DNA recombination"/>
    <property type="evidence" value="ECO:0007669"/>
    <property type="project" value="UniProtKB-KW"/>
</dbReference>
<dbReference type="EMBL" id="FOGW01000005">
    <property type="protein sequence ID" value="SER52421.1"/>
    <property type="molecule type" value="Genomic_DNA"/>
</dbReference>
<evidence type="ECO:0000256" key="2">
    <source>
        <dbReference type="ARBA" id="ARBA00022908"/>
    </source>
</evidence>
<evidence type="ECO:0000259" key="5">
    <source>
        <dbReference type="PROSITE" id="PS51898"/>
    </source>
</evidence>
<evidence type="ECO:0000256" key="1">
    <source>
        <dbReference type="ARBA" id="ARBA00008857"/>
    </source>
</evidence>
<name>A0A1H9PW00_9FIRM</name>
<dbReference type="Pfam" id="PF00589">
    <property type="entry name" value="Phage_integrase"/>
    <property type="match status" value="1"/>
</dbReference>
<dbReference type="PANTHER" id="PTHR30629">
    <property type="entry name" value="PROPHAGE INTEGRASE"/>
    <property type="match status" value="1"/>
</dbReference>
<evidence type="ECO:0000313" key="6">
    <source>
        <dbReference type="EMBL" id="SER52421.1"/>
    </source>
</evidence>
<dbReference type="InterPro" id="IPR050808">
    <property type="entry name" value="Phage_Integrase"/>
</dbReference>
<dbReference type="InterPro" id="IPR010998">
    <property type="entry name" value="Integrase_recombinase_N"/>
</dbReference>
<dbReference type="Proteomes" id="UP000182471">
    <property type="component" value="Unassembled WGS sequence"/>
</dbReference>
<dbReference type="SUPFAM" id="SSF56349">
    <property type="entry name" value="DNA breaking-rejoining enzymes"/>
    <property type="match status" value="1"/>
</dbReference>